<feature type="binding site" evidence="6">
    <location>
        <position position="288"/>
    </location>
    <ligand>
        <name>Zn(2+)</name>
        <dbReference type="ChEBI" id="CHEBI:29105"/>
    </ligand>
</feature>
<evidence type="ECO:0000313" key="8">
    <source>
        <dbReference type="EMBL" id="CAH2350068.1"/>
    </source>
</evidence>
<dbReference type="InterPro" id="IPR004254">
    <property type="entry name" value="AdipoR/HlyIII-related"/>
</dbReference>
<dbReference type="OrthoDB" id="529367at2759"/>
<dbReference type="GO" id="GO:0006882">
    <property type="term" value="P:intracellular zinc ion homeostasis"/>
    <property type="evidence" value="ECO:0007669"/>
    <property type="project" value="TreeGrafter"/>
</dbReference>
<evidence type="ECO:0000256" key="2">
    <source>
        <dbReference type="ARBA" id="ARBA00007018"/>
    </source>
</evidence>
<dbReference type="PANTHER" id="PTHR20855">
    <property type="entry name" value="ADIPOR/PROGESTIN RECEPTOR-RELATED"/>
    <property type="match status" value="1"/>
</dbReference>
<accession>A0A9P0VV92</accession>
<evidence type="ECO:0000256" key="3">
    <source>
        <dbReference type="ARBA" id="ARBA00022692"/>
    </source>
</evidence>
<sequence>MSHQDDPVVISEESNLVGGDQTIKKTTTTLSFYHELDHWQKDNHYILSGYVKETNSYKKCLASLTYIHNETVNIYTHLLPCSLVLAAVLYYIEYYLPIYPTYIGWEKFNFAQFAIAVTVCFGASASFHTIKSHSQKICKFGNQLDYFGIIILITCSLISIVLFAFYDDSFYWKQIFITTFLTLGTICTVLTLDPRFATPEYRPLRSLMFIIFGLSGLFPVVVAINKYGYHVAVTRSNAHWLVAEGGFYITGAVLYAMRVPERFDFSDGEGRSKVGRFDIYFHSHQIFHVMVVIAAFCHWKALVGCYKYLHEVILNESSY</sequence>
<keyword evidence="3 7" id="KW-0812">Transmembrane</keyword>
<keyword evidence="9" id="KW-1185">Reference proteome</keyword>
<reference evidence="8" key="1">
    <citation type="submission" date="2022-03" db="EMBL/GenBank/DDBJ databases">
        <authorList>
            <person name="Legras J.-L."/>
            <person name="Devillers H."/>
            <person name="Grondin C."/>
        </authorList>
    </citation>
    <scope>NUCLEOTIDE SEQUENCE</scope>
    <source>
        <strain evidence="8">CLIB 1423</strain>
    </source>
</reference>
<proteinExistence type="inferred from homology"/>
<feature type="transmembrane region" description="Helical" evidence="7">
    <location>
        <begin position="286"/>
        <end position="309"/>
    </location>
</feature>
<organism evidence="8 9">
    <name type="scientific">[Candida] railenensis</name>
    <dbReference type="NCBI Taxonomy" id="45579"/>
    <lineage>
        <taxon>Eukaryota</taxon>
        <taxon>Fungi</taxon>
        <taxon>Dikarya</taxon>
        <taxon>Ascomycota</taxon>
        <taxon>Saccharomycotina</taxon>
        <taxon>Pichiomycetes</taxon>
        <taxon>Debaryomycetaceae</taxon>
        <taxon>Kurtzmaniella</taxon>
    </lineage>
</organism>
<feature type="transmembrane region" description="Helical" evidence="7">
    <location>
        <begin position="144"/>
        <end position="165"/>
    </location>
</feature>
<evidence type="ECO:0000256" key="1">
    <source>
        <dbReference type="ARBA" id="ARBA00004141"/>
    </source>
</evidence>
<dbReference type="GO" id="GO:0016020">
    <property type="term" value="C:membrane"/>
    <property type="evidence" value="ECO:0007669"/>
    <property type="project" value="UniProtKB-SubCell"/>
</dbReference>
<dbReference type="Proteomes" id="UP000837801">
    <property type="component" value="Unassembled WGS sequence"/>
</dbReference>
<feature type="binding site" evidence="6">
    <location>
        <position position="128"/>
    </location>
    <ligand>
        <name>Zn(2+)</name>
        <dbReference type="ChEBI" id="CHEBI:29105"/>
    </ligand>
</feature>
<feature type="transmembrane region" description="Helical" evidence="7">
    <location>
        <begin position="112"/>
        <end position="132"/>
    </location>
</feature>
<feature type="transmembrane region" description="Helical" evidence="7">
    <location>
        <begin position="171"/>
        <end position="192"/>
    </location>
</feature>
<dbReference type="Pfam" id="PF03006">
    <property type="entry name" value="HlyIII"/>
    <property type="match status" value="1"/>
</dbReference>
<keyword evidence="8" id="KW-0675">Receptor</keyword>
<evidence type="ECO:0000313" key="9">
    <source>
        <dbReference type="Proteomes" id="UP000837801"/>
    </source>
</evidence>
<feature type="binding site" evidence="6">
    <location>
        <position position="284"/>
    </location>
    <ligand>
        <name>Zn(2+)</name>
        <dbReference type="ChEBI" id="CHEBI:29105"/>
    </ligand>
</feature>
<evidence type="ECO:0000256" key="7">
    <source>
        <dbReference type="SAM" id="Phobius"/>
    </source>
</evidence>
<keyword evidence="4 7" id="KW-1133">Transmembrane helix</keyword>
<feature type="transmembrane region" description="Helical" evidence="7">
    <location>
        <begin position="204"/>
        <end position="225"/>
    </location>
</feature>
<keyword evidence="5 7" id="KW-0472">Membrane</keyword>
<dbReference type="GO" id="GO:0038023">
    <property type="term" value="F:signaling receptor activity"/>
    <property type="evidence" value="ECO:0007669"/>
    <property type="project" value="TreeGrafter"/>
</dbReference>
<keyword evidence="6" id="KW-0479">Metal-binding</keyword>
<protein>
    <submittedName>
        <fullName evidence="8">ADIPOR-like receptor Izh1p</fullName>
    </submittedName>
</protein>
<comment type="subcellular location">
    <subcellularLocation>
        <location evidence="1">Membrane</location>
        <topology evidence="1">Multi-pass membrane protein</topology>
    </subcellularLocation>
</comment>
<evidence type="ECO:0000256" key="5">
    <source>
        <dbReference type="ARBA" id="ARBA00023136"/>
    </source>
</evidence>
<dbReference type="GO" id="GO:0046872">
    <property type="term" value="F:metal ion binding"/>
    <property type="evidence" value="ECO:0007669"/>
    <property type="project" value="UniProtKB-KW"/>
</dbReference>
<comment type="caution">
    <text evidence="8">The sequence shown here is derived from an EMBL/GenBank/DDBJ whole genome shotgun (WGS) entry which is preliminary data.</text>
</comment>
<keyword evidence="6" id="KW-0862">Zinc</keyword>
<feature type="transmembrane region" description="Helical" evidence="7">
    <location>
        <begin position="237"/>
        <end position="257"/>
    </location>
</feature>
<name>A0A9P0VV92_9ASCO</name>
<gene>
    <name evidence="8" type="ORF">CLIB1423_01S01684</name>
</gene>
<dbReference type="AlphaFoldDB" id="A0A9P0VV92"/>
<evidence type="ECO:0000256" key="4">
    <source>
        <dbReference type="ARBA" id="ARBA00022989"/>
    </source>
</evidence>
<dbReference type="EMBL" id="CAKXYY010000001">
    <property type="protein sequence ID" value="CAH2350068.1"/>
    <property type="molecule type" value="Genomic_DNA"/>
</dbReference>
<evidence type="ECO:0000256" key="6">
    <source>
        <dbReference type="PIRSR" id="PIRSR604254-1"/>
    </source>
</evidence>
<comment type="similarity">
    <text evidence="2">Belongs to the ADIPOR family.</text>
</comment>
<dbReference type="PANTHER" id="PTHR20855:SF52">
    <property type="entry name" value="ADIPONECTIN RECEPTOR PROTEIN"/>
    <property type="match status" value="1"/>
</dbReference>
<feature type="transmembrane region" description="Helical" evidence="7">
    <location>
        <begin position="74"/>
        <end position="92"/>
    </location>
</feature>